<dbReference type="PANTHER" id="PTHR34543">
    <property type="entry name" value="PROTEIN ABA DEFICIENT 4, CHLOROPLASTIC"/>
    <property type="match status" value="1"/>
</dbReference>
<keyword evidence="1" id="KW-0812">Transmembrane</keyword>
<dbReference type="AlphaFoldDB" id="A0A382AWN4"/>
<protein>
    <recommendedName>
        <fullName evidence="3">DUF4281 domain-containing protein</fullName>
    </recommendedName>
</protein>
<dbReference type="PANTHER" id="PTHR34543:SF1">
    <property type="entry name" value="PROTEIN ABA DEFICIENT 4, CHLOROPLASTIC"/>
    <property type="match status" value="1"/>
</dbReference>
<gene>
    <name evidence="2" type="ORF">METZ01_LOCUS158595</name>
</gene>
<organism evidence="2">
    <name type="scientific">marine metagenome</name>
    <dbReference type="NCBI Taxonomy" id="408172"/>
    <lineage>
        <taxon>unclassified sequences</taxon>
        <taxon>metagenomes</taxon>
        <taxon>ecological metagenomes</taxon>
    </lineage>
</organism>
<keyword evidence="1" id="KW-0472">Membrane</keyword>
<sequence>MYEQISAFFTIEMIYLWLSFGVIPFWFILIFFPQSKVCGLLATSIFPFLILGSVYIYLVYYFFNTGYDFFESFELYLGIYNLANLFENEAFLILIWTHFLAINLFCAAWIVRDSQKYFMPKYLNIMPLIITYFVGPVGIVIYWIIRIFFAKKISLFD</sequence>
<feature type="transmembrane region" description="Helical" evidence="1">
    <location>
        <begin position="90"/>
        <end position="111"/>
    </location>
</feature>
<reference evidence="2" key="1">
    <citation type="submission" date="2018-05" db="EMBL/GenBank/DDBJ databases">
        <authorList>
            <person name="Lanie J.A."/>
            <person name="Ng W.-L."/>
            <person name="Kazmierczak K.M."/>
            <person name="Andrzejewski T.M."/>
            <person name="Davidsen T.M."/>
            <person name="Wayne K.J."/>
            <person name="Tettelin H."/>
            <person name="Glass J.I."/>
            <person name="Rusch D."/>
            <person name="Podicherti R."/>
            <person name="Tsui H.-C.T."/>
            <person name="Winkler M.E."/>
        </authorList>
    </citation>
    <scope>NUCLEOTIDE SEQUENCE</scope>
</reference>
<dbReference type="Pfam" id="PF14108">
    <property type="entry name" value="ABA4-like"/>
    <property type="match status" value="1"/>
</dbReference>
<feature type="transmembrane region" description="Helical" evidence="1">
    <location>
        <begin position="123"/>
        <end position="145"/>
    </location>
</feature>
<feature type="transmembrane region" description="Helical" evidence="1">
    <location>
        <begin position="14"/>
        <end position="32"/>
    </location>
</feature>
<proteinExistence type="predicted"/>
<keyword evidence="1" id="KW-1133">Transmembrane helix</keyword>
<evidence type="ECO:0000256" key="1">
    <source>
        <dbReference type="SAM" id="Phobius"/>
    </source>
</evidence>
<accession>A0A382AWN4</accession>
<feature type="transmembrane region" description="Helical" evidence="1">
    <location>
        <begin position="39"/>
        <end position="63"/>
    </location>
</feature>
<evidence type="ECO:0008006" key="3">
    <source>
        <dbReference type="Google" id="ProtNLM"/>
    </source>
</evidence>
<name>A0A382AWN4_9ZZZZ</name>
<dbReference type="InterPro" id="IPR025461">
    <property type="entry name" value="ABA4-like"/>
</dbReference>
<evidence type="ECO:0000313" key="2">
    <source>
        <dbReference type="EMBL" id="SVB05741.1"/>
    </source>
</evidence>
<dbReference type="EMBL" id="UINC01027095">
    <property type="protein sequence ID" value="SVB05741.1"/>
    <property type="molecule type" value="Genomic_DNA"/>
</dbReference>